<dbReference type="OrthoDB" id="6287070at2759"/>
<evidence type="ECO:0000313" key="2">
    <source>
        <dbReference type="Proteomes" id="UP000479000"/>
    </source>
</evidence>
<sequence>MSSKKQNFSLVKSPTSAKRENSSQTILLQVGTLVLKVKTLNDCANHQAVVKIVDVKKRYGVRDEDQWICPDKDLIPVDSVVWPYLEAVPSEVERVALLSQGDLVHQLADLGIGSYVFVINDVDYEPKYHKAIVKFKGKIAIKGPGFYFGVELL</sequence>
<organism evidence="1 2">
    <name type="scientific">Nesidiocoris tenuis</name>
    <dbReference type="NCBI Taxonomy" id="355587"/>
    <lineage>
        <taxon>Eukaryota</taxon>
        <taxon>Metazoa</taxon>
        <taxon>Ecdysozoa</taxon>
        <taxon>Arthropoda</taxon>
        <taxon>Hexapoda</taxon>
        <taxon>Insecta</taxon>
        <taxon>Pterygota</taxon>
        <taxon>Neoptera</taxon>
        <taxon>Paraneoptera</taxon>
        <taxon>Hemiptera</taxon>
        <taxon>Heteroptera</taxon>
        <taxon>Panheteroptera</taxon>
        <taxon>Cimicomorpha</taxon>
        <taxon>Miridae</taxon>
        <taxon>Dicyphina</taxon>
        <taxon>Nesidiocoris</taxon>
    </lineage>
</organism>
<feature type="non-terminal residue" evidence="1">
    <location>
        <position position="153"/>
    </location>
</feature>
<keyword evidence="2" id="KW-1185">Reference proteome</keyword>
<proteinExistence type="predicted"/>
<protein>
    <submittedName>
        <fullName evidence="1">Uncharacterized protein</fullName>
    </submittedName>
</protein>
<accession>A0A6H5GTL0</accession>
<reference evidence="1 2" key="1">
    <citation type="submission" date="2020-02" db="EMBL/GenBank/DDBJ databases">
        <authorList>
            <person name="Ferguson B K."/>
        </authorList>
    </citation>
    <scope>NUCLEOTIDE SEQUENCE [LARGE SCALE GENOMIC DNA]</scope>
</reference>
<dbReference type="EMBL" id="CADCXU010019413">
    <property type="protein sequence ID" value="CAB0007751.1"/>
    <property type="molecule type" value="Genomic_DNA"/>
</dbReference>
<dbReference type="Proteomes" id="UP000479000">
    <property type="component" value="Unassembled WGS sequence"/>
</dbReference>
<name>A0A6H5GTL0_9HEMI</name>
<gene>
    <name evidence="1" type="ORF">NTEN_LOCUS13011</name>
</gene>
<evidence type="ECO:0000313" key="1">
    <source>
        <dbReference type="EMBL" id="CAB0007751.1"/>
    </source>
</evidence>
<dbReference type="AlphaFoldDB" id="A0A6H5GTL0"/>